<dbReference type="Proteomes" id="UP001595916">
    <property type="component" value="Unassembled WGS sequence"/>
</dbReference>
<comment type="caution">
    <text evidence="2">The sequence shown here is derived from an EMBL/GenBank/DDBJ whole genome shotgun (WGS) entry which is preliminary data.</text>
</comment>
<reference evidence="2" key="1">
    <citation type="journal article" date="2014" name="Int. J. Syst. Evol. Microbiol.">
        <title>Complete genome of a new Firmicutes species belonging to the dominant human colonic microbiota ('Ruminococcus bicirculans') reveals two chromosomes and a selective capacity to utilize plant glucans.</title>
        <authorList>
            <consortium name="NISC Comparative Sequencing Program"/>
            <person name="Wegmann U."/>
            <person name="Louis P."/>
            <person name="Goesmann A."/>
            <person name="Henrissat B."/>
            <person name="Duncan S.H."/>
            <person name="Flint H.J."/>
        </authorList>
    </citation>
    <scope>NUCLEOTIDE SEQUENCE</scope>
    <source>
        <strain evidence="2">CCUG 46385</strain>
    </source>
</reference>
<protein>
    <submittedName>
        <fullName evidence="2">Uncharacterized protein</fullName>
    </submittedName>
</protein>
<proteinExistence type="predicted"/>
<sequence>MNRIDRWLLRICWMLQVVVWVTNQMAYGTQNGSALVMPFLWILYRFGGEIVEDFRDLAGSRKSERKHKDFKIWSAYDVKYRIKKRRAA</sequence>
<evidence type="ECO:0000313" key="1">
    <source>
        <dbReference type="EMBL" id="MFC4804960.1"/>
    </source>
</evidence>
<dbReference type="EMBL" id="JBHSHL010000028">
    <property type="protein sequence ID" value="MFC4804960.1"/>
    <property type="molecule type" value="Genomic_DNA"/>
</dbReference>
<dbReference type="EMBL" id="JBHSHL010000033">
    <property type="protein sequence ID" value="MFC4805047.1"/>
    <property type="molecule type" value="Genomic_DNA"/>
</dbReference>
<organism evidence="2 3">
    <name type="scientific">Filifactor villosus</name>
    <dbReference type="NCBI Taxonomy" id="29374"/>
    <lineage>
        <taxon>Bacteria</taxon>
        <taxon>Bacillati</taxon>
        <taxon>Bacillota</taxon>
        <taxon>Clostridia</taxon>
        <taxon>Peptostreptococcales</taxon>
        <taxon>Filifactoraceae</taxon>
        <taxon>Filifactor</taxon>
    </lineage>
</organism>
<evidence type="ECO:0000313" key="2">
    <source>
        <dbReference type="EMBL" id="MFC4805047.1"/>
    </source>
</evidence>
<name>A0ABV9QKT4_9FIRM</name>
<reference evidence="2" key="3">
    <citation type="submission" date="2024-09" db="EMBL/GenBank/DDBJ databases">
        <authorList>
            <person name="Sun Q."/>
            <person name="Mori K."/>
        </authorList>
    </citation>
    <scope>NUCLEOTIDE SEQUENCE</scope>
    <source>
        <strain evidence="2">CCUG 46385</strain>
    </source>
</reference>
<accession>A0ABV9QKT4</accession>
<dbReference type="RefSeq" id="WP_379788492.1">
    <property type="nucleotide sequence ID" value="NZ_JBHSHL010000028.1"/>
</dbReference>
<gene>
    <name evidence="1" type="ORF">ACFO4R_07680</name>
    <name evidence="2" type="ORF">ACFO4R_08125</name>
</gene>
<evidence type="ECO:0000313" key="3">
    <source>
        <dbReference type="Proteomes" id="UP001595916"/>
    </source>
</evidence>
<keyword evidence="3" id="KW-1185">Reference proteome</keyword>
<reference evidence="3" key="2">
    <citation type="journal article" date="2019" name="Int. J. Syst. Evol. Microbiol.">
        <title>The Global Catalogue of Microorganisms (GCM) 10K type strain sequencing project: providing services to taxonomists for standard genome sequencing and annotation.</title>
        <authorList>
            <consortium name="The Broad Institute Genomics Platform"/>
            <consortium name="The Broad Institute Genome Sequencing Center for Infectious Disease"/>
            <person name="Wu L."/>
            <person name="Ma J."/>
        </authorList>
    </citation>
    <scope>NUCLEOTIDE SEQUENCE [LARGE SCALE GENOMIC DNA]</scope>
    <source>
        <strain evidence="3">CCUG 46385</strain>
    </source>
</reference>